<dbReference type="SUPFAM" id="SSF52499">
    <property type="entry name" value="Isochorismatase-like hydrolases"/>
    <property type="match status" value="1"/>
</dbReference>
<proteinExistence type="predicted"/>
<name>A0A160VAZ5_9ZZZZ</name>
<dbReference type="AlphaFoldDB" id="A0A160VAZ5"/>
<sequence>MAERVWDKFLTDQDREHVAMGENKHVGFGEKPALLLIDLFRWVFGDRPQPILEATKDWPASCGLAAWDAIRPIQTVLKAARDAGIPVIHATGRDDDGLAGWSTGRQVYGNQDRSPEALERRNRRNDIIDEVAPIDGEPIMRKDSPSAFWGTPLIGHLTAHNVDTIIAVGETTSGCVRASVLDGCTNRFRMIVVEEGVFDRHEAAHAINLFDMNQKYADVLPLADVLEYLGEVGAKRGTAV</sequence>
<keyword evidence="1 3" id="KW-0378">Hydrolase</keyword>
<organism evidence="3">
    <name type="scientific">hydrothermal vent metagenome</name>
    <dbReference type="NCBI Taxonomy" id="652676"/>
    <lineage>
        <taxon>unclassified sequences</taxon>
        <taxon>metagenomes</taxon>
        <taxon>ecological metagenomes</taxon>
    </lineage>
</organism>
<accession>A0A160VAZ5</accession>
<dbReference type="GO" id="GO:0050127">
    <property type="term" value="F:N-carbamoylsarcosine amidase activity"/>
    <property type="evidence" value="ECO:0007669"/>
    <property type="project" value="UniProtKB-EC"/>
</dbReference>
<dbReference type="EC" id="3.5.1.59" evidence="3"/>
<feature type="domain" description="Isochorismatase-like" evidence="2">
    <location>
        <begin position="67"/>
        <end position="222"/>
    </location>
</feature>
<dbReference type="InterPro" id="IPR000868">
    <property type="entry name" value="Isochorismatase-like_dom"/>
</dbReference>
<evidence type="ECO:0000313" key="3">
    <source>
        <dbReference type="EMBL" id="CUV02575.1"/>
    </source>
</evidence>
<dbReference type="Pfam" id="PF00857">
    <property type="entry name" value="Isochorismatase"/>
    <property type="match status" value="1"/>
</dbReference>
<dbReference type="PANTHER" id="PTHR43540">
    <property type="entry name" value="PEROXYUREIDOACRYLATE/UREIDOACRYLATE AMIDOHYDROLASE-RELATED"/>
    <property type="match status" value="1"/>
</dbReference>
<dbReference type="InterPro" id="IPR036380">
    <property type="entry name" value="Isochorismatase-like_sf"/>
</dbReference>
<reference evidence="3" key="1">
    <citation type="submission" date="2015-10" db="EMBL/GenBank/DDBJ databases">
        <authorList>
            <person name="Gilbert D.G."/>
        </authorList>
    </citation>
    <scope>NUCLEOTIDE SEQUENCE</scope>
</reference>
<dbReference type="Gene3D" id="3.40.50.850">
    <property type="entry name" value="Isochorismatase-like"/>
    <property type="match status" value="1"/>
</dbReference>
<dbReference type="PANTHER" id="PTHR43540:SF1">
    <property type="entry name" value="ISOCHORISMATASE HYDROLASE"/>
    <property type="match status" value="1"/>
</dbReference>
<evidence type="ECO:0000259" key="2">
    <source>
        <dbReference type="Pfam" id="PF00857"/>
    </source>
</evidence>
<evidence type="ECO:0000256" key="1">
    <source>
        <dbReference type="ARBA" id="ARBA00022801"/>
    </source>
</evidence>
<dbReference type="InterPro" id="IPR050272">
    <property type="entry name" value="Isochorismatase-like_hydrls"/>
</dbReference>
<gene>
    <name evidence="3" type="ORF">MGWOODY_Clf1510</name>
</gene>
<dbReference type="EMBL" id="FAXA01000272">
    <property type="protein sequence ID" value="CUV02575.1"/>
    <property type="molecule type" value="Genomic_DNA"/>
</dbReference>
<protein>
    <submittedName>
        <fullName evidence="3">N-carbamoylsarcosine amidase</fullName>
        <ecNumber evidence="3">3.5.1.59</ecNumber>
    </submittedName>
</protein>